<dbReference type="KEGG" id="talb:FTW19_07615"/>
<keyword evidence="7" id="KW-1185">Reference proteome</keyword>
<feature type="domain" description="Type II/III secretion system secretin-like" evidence="5">
    <location>
        <begin position="298"/>
        <end position="449"/>
    </location>
</feature>
<dbReference type="Proteomes" id="UP000321820">
    <property type="component" value="Chromosome"/>
</dbReference>
<protein>
    <recommendedName>
        <fullName evidence="5">Type II/III secretion system secretin-like domain-containing protein</fullName>
    </recommendedName>
</protein>
<evidence type="ECO:0000256" key="3">
    <source>
        <dbReference type="ARBA" id="ARBA00023136"/>
    </source>
</evidence>
<organism evidence="6 7">
    <name type="scientific">Terriglobus albidus</name>
    <dbReference type="NCBI Taxonomy" id="1592106"/>
    <lineage>
        <taxon>Bacteria</taxon>
        <taxon>Pseudomonadati</taxon>
        <taxon>Acidobacteriota</taxon>
        <taxon>Terriglobia</taxon>
        <taxon>Terriglobales</taxon>
        <taxon>Acidobacteriaceae</taxon>
        <taxon>Terriglobus</taxon>
    </lineage>
</organism>
<sequence length="466" mass="50348">MIRRTGILSAFTASYLVACGAQTSAPSYELKSAIELKPSEKHCSFHTRTDTQTLIRQVLGAYDLEASIDVTVPQRQVSLQIDDASLQQALEALELVTGTFAVPWETTQAHFYEDTVENHKRYEYLQMGTIRLLGMSAAEMNDIAGLMRSILETGSYALETNANSITIRAPQRELLPLDALLHELLNGRSVILLDVELYELDKSKTRNIGLTLPGSTNLFHVATEISQILSANADAVKQIVASGLADATDYEKIIAILIASGAVKDSVFNSPFVVFGGGLTELGLNIGDVAADLALNSSEARSLKQIQLRLLDQEQGTIRIGSRYPILISKTSNVGSSSSGSTVPQFQYQDLGITLKVTPRINQSEHIALNLDLTVAALTGTGIGDLPILSNRQYTGEAVLHSGQSALLVSLLEKQASAALTGLPLNAEPHRNAEHDVMEIILMVTPHIVRMAHDKSAGTVLLLPTR</sequence>
<dbReference type="PANTHER" id="PTHR30332">
    <property type="entry name" value="PROBABLE GENERAL SECRETION PATHWAY PROTEIN D"/>
    <property type="match status" value="1"/>
</dbReference>
<evidence type="ECO:0000313" key="7">
    <source>
        <dbReference type="Proteomes" id="UP000321820"/>
    </source>
</evidence>
<accession>A0A5B9EBP4</accession>
<gene>
    <name evidence="6" type="ORF">FTW19_07615</name>
</gene>
<evidence type="ECO:0000256" key="4">
    <source>
        <dbReference type="RuleBase" id="RU004003"/>
    </source>
</evidence>
<evidence type="ECO:0000313" key="6">
    <source>
        <dbReference type="EMBL" id="QEE27871.1"/>
    </source>
</evidence>
<evidence type="ECO:0000259" key="5">
    <source>
        <dbReference type="Pfam" id="PF00263"/>
    </source>
</evidence>
<dbReference type="GO" id="GO:0016020">
    <property type="term" value="C:membrane"/>
    <property type="evidence" value="ECO:0007669"/>
    <property type="project" value="UniProtKB-SubCell"/>
</dbReference>
<comment type="subcellular location">
    <subcellularLocation>
        <location evidence="1">Membrane</location>
    </subcellularLocation>
</comment>
<evidence type="ECO:0000256" key="1">
    <source>
        <dbReference type="ARBA" id="ARBA00004370"/>
    </source>
</evidence>
<dbReference type="InterPro" id="IPR050810">
    <property type="entry name" value="Bact_Secretion_Sys_Channel"/>
</dbReference>
<evidence type="ECO:0000256" key="2">
    <source>
        <dbReference type="ARBA" id="ARBA00022729"/>
    </source>
</evidence>
<keyword evidence="3" id="KW-0472">Membrane</keyword>
<dbReference type="Pfam" id="PF00263">
    <property type="entry name" value="Secretin"/>
    <property type="match status" value="1"/>
</dbReference>
<keyword evidence="2" id="KW-0732">Signal</keyword>
<reference evidence="6 7" key="1">
    <citation type="submission" date="2019-08" db="EMBL/GenBank/DDBJ databases">
        <title>Complete genome sequence of Terriglobus albidus strain ORNL.</title>
        <authorList>
            <person name="Podar M."/>
        </authorList>
    </citation>
    <scope>NUCLEOTIDE SEQUENCE [LARGE SCALE GENOMIC DNA]</scope>
    <source>
        <strain evidence="6 7">ORNL</strain>
    </source>
</reference>
<dbReference type="AlphaFoldDB" id="A0A5B9EBP4"/>
<proteinExistence type="inferred from homology"/>
<dbReference type="GO" id="GO:0015627">
    <property type="term" value="C:type II protein secretion system complex"/>
    <property type="evidence" value="ECO:0007669"/>
    <property type="project" value="TreeGrafter"/>
</dbReference>
<dbReference type="GO" id="GO:0009306">
    <property type="term" value="P:protein secretion"/>
    <property type="evidence" value="ECO:0007669"/>
    <property type="project" value="InterPro"/>
</dbReference>
<dbReference type="RefSeq" id="WP_147647061.1">
    <property type="nucleotide sequence ID" value="NZ_CP042806.1"/>
</dbReference>
<name>A0A5B9EBP4_9BACT</name>
<comment type="similarity">
    <text evidence="4">Belongs to the bacterial secretin family.</text>
</comment>
<dbReference type="PANTHER" id="PTHR30332:SF24">
    <property type="entry name" value="SECRETIN GSPD-RELATED"/>
    <property type="match status" value="1"/>
</dbReference>
<dbReference type="OrthoDB" id="110635at2"/>
<dbReference type="InterPro" id="IPR004846">
    <property type="entry name" value="T2SS/T3SS_dom"/>
</dbReference>
<dbReference type="EMBL" id="CP042806">
    <property type="protein sequence ID" value="QEE27871.1"/>
    <property type="molecule type" value="Genomic_DNA"/>
</dbReference>